<dbReference type="PANTHER" id="PTHR19303">
    <property type="entry name" value="TRANSPOSON"/>
    <property type="match status" value="1"/>
</dbReference>
<evidence type="ECO:0000313" key="3">
    <source>
        <dbReference type="Proteomes" id="UP000499080"/>
    </source>
</evidence>
<feature type="domain" description="DDE-1" evidence="1">
    <location>
        <begin position="79"/>
        <end position="258"/>
    </location>
</feature>
<gene>
    <name evidence="2" type="primary">Jrkl_17</name>
    <name evidence="2" type="ORF">AVEN_56926_1</name>
</gene>
<evidence type="ECO:0000259" key="1">
    <source>
        <dbReference type="Pfam" id="PF03184"/>
    </source>
</evidence>
<reference evidence="2 3" key="1">
    <citation type="journal article" date="2019" name="Sci. Rep.">
        <title>Orb-weaving spider Araneus ventricosus genome elucidates the spidroin gene catalogue.</title>
        <authorList>
            <person name="Kono N."/>
            <person name="Nakamura H."/>
            <person name="Ohtoshi R."/>
            <person name="Moran D.A.P."/>
            <person name="Shinohara A."/>
            <person name="Yoshida Y."/>
            <person name="Fujiwara M."/>
            <person name="Mori M."/>
            <person name="Tomita M."/>
            <person name="Arakawa K."/>
        </authorList>
    </citation>
    <scope>NUCLEOTIDE SEQUENCE [LARGE SCALE GENOMIC DNA]</scope>
</reference>
<protein>
    <submittedName>
        <fullName evidence="2">Jerky-like</fullName>
    </submittedName>
</protein>
<dbReference type="Proteomes" id="UP000499080">
    <property type="component" value="Unassembled WGS sequence"/>
</dbReference>
<dbReference type="InterPro" id="IPR004875">
    <property type="entry name" value="DDE_SF_endonuclease_dom"/>
</dbReference>
<comment type="caution">
    <text evidence="2">The sequence shown here is derived from an EMBL/GenBank/DDBJ whole genome shotgun (WGS) entry which is preliminary data.</text>
</comment>
<name>A0A4Y2EUZ6_ARAVE</name>
<keyword evidence="3" id="KW-1185">Reference proteome</keyword>
<sequence>MRSEERCRMNFFSRERLNADLTAADSFCAKFQEFIDEEENLIPNQIYNGDETGFYWKCLPTKTLASRKEKLASGHKSSKERITIRCCGNASGDHKMKLLMIGKAKKPRSFKGTESNKLPVVYFNQKGAWMTMDIFLRWFHEHFVPEVRNHLQVKGLTQKAVLLLDNASSHPDEGLLASDDGLITSKFLPPNVTAAIQPMDQGVISAMKRHYRSELSKNLIHEVITLPNFWKLYSLLDAVYGISAAWSKVKSSTLSRSWRKIIPLDEQSSSDIQEEYDYSMFEQGNELEGFENLDEGNLEDWFQSDACEPGFQYLTDEDIVINCVVKSNSDDSTDAQDVLNNGNTISHPTVLQSAKTLLYYMGQRGFDYDNITAVRKICVDIRQEMNKQQKQRRIADFFK</sequence>
<organism evidence="2 3">
    <name type="scientific">Araneus ventricosus</name>
    <name type="common">Orbweaver spider</name>
    <name type="synonym">Epeira ventricosa</name>
    <dbReference type="NCBI Taxonomy" id="182803"/>
    <lineage>
        <taxon>Eukaryota</taxon>
        <taxon>Metazoa</taxon>
        <taxon>Ecdysozoa</taxon>
        <taxon>Arthropoda</taxon>
        <taxon>Chelicerata</taxon>
        <taxon>Arachnida</taxon>
        <taxon>Araneae</taxon>
        <taxon>Araneomorphae</taxon>
        <taxon>Entelegynae</taxon>
        <taxon>Araneoidea</taxon>
        <taxon>Araneidae</taxon>
        <taxon>Araneus</taxon>
    </lineage>
</organism>
<dbReference type="GO" id="GO:0003677">
    <property type="term" value="F:DNA binding"/>
    <property type="evidence" value="ECO:0007669"/>
    <property type="project" value="TreeGrafter"/>
</dbReference>
<dbReference type="GO" id="GO:0005634">
    <property type="term" value="C:nucleus"/>
    <property type="evidence" value="ECO:0007669"/>
    <property type="project" value="TreeGrafter"/>
</dbReference>
<dbReference type="PANTHER" id="PTHR19303:SF16">
    <property type="entry name" value="JERKY PROTEIN HOMOLOG-LIKE"/>
    <property type="match status" value="1"/>
</dbReference>
<dbReference type="InterPro" id="IPR050863">
    <property type="entry name" value="CenT-Element_Derived"/>
</dbReference>
<proteinExistence type="predicted"/>
<dbReference type="InterPro" id="IPR036397">
    <property type="entry name" value="RNaseH_sf"/>
</dbReference>
<dbReference type="EMBL" id="BGPR01000692">
    <property type="protein sequence ID" value="GBM31826.1"/>
    <property type="molecule type" value="Genomic_DNA"/>
</dbReference>
<dbReference type="Pfam" id="PF03184">
    <property type="entry name" value="DDE_1"/>
    <property type="match status" value="1"/>
</dbReference>
<accession>A0A4Y2EUZ6</accession>
<dbReference type="OrthoDB" id="6436938at2759"/>
<evidence type="ECO:0000313" key="2">
    <source>
        <dbReference type="EMBL" id="GBM31826.1"/>
    </source>
</evidence>
<dbReference type="Gene3D" id="3.30.420.10">
    <property type="entry name" value="Ribonuclease H-like superfamily/Ribonuclease H"/>
    <property type="match status" value="1"/>
</dbReference>
<dbReference type="AlphaFoldDB" id="A0A4Y2EUZ6"/>